<reference evidence="2" key="1">
    <citation type="submission" date="2020-02" db="EMBL/GenBank/DDBJ databases">
        <authorList>
            <person name="Meier V. D."/>
        </authorList>
    </citation>
    <scope>NUCLEOTIDE SEQUENCE</scope>
    <source>
        <strain evidence="2">AVDCRST_MAG59</strain>
    </source>
</reference>
<protein>
    <submittedName>
        <fullName evidence="2">Uncharacterized protein</fullName>
    </submittedName>
</protein>
<feature type="compositionally biased region" description="Basic and acidic residues" evidence="1">
    <location>
        <begin position="388"/>
        <end position="402"/>
    </location>
</feature>
<organism evidence="2">
    <name type="scientific">uncultured Thermomicrobiales bacterium</name>
    <dbReference type="NCBI Taxonomy" id="1645740"/>
    <lineage>
        <taxon>Bacteria</taxon>
        <taxon>Pseudomonadati</taxon>
        <taxon>Thermomicrobiota</taxon>
        <taxon>Thermomicrobia</taxon>
        <taxon>Thermomicrobiales</taxon>
        <taxon>environmental samples</taxon>
    </lineage>
</organism>
<sequence>ANGAVGAPNRDTVPGEREPYDHGHQRHPADPPRHHRHRAGGREAPLARPAPDARPLPRRRLRQPGAGERRAIRRVQRHPDGCLGDGLPRTARARRRRRRADLAADPAQLPGDEGCPRGRQARRLREAGRQGPGRGPRLRRAGGPPPRPGAPDRRELVLPRRPPARPLAARRGPDRSAPPRLLAPGLADGAQTRRVLLHPLAARPRLRGRPAPGCRRPPRRPVAPPLRRRRPRLRRDPGRQHHPRWAVRPQPRPPLRRRRRRRLRGLLPGAGRAGGAERAAPLRDRGGDDRRPGRRPRPPPGRHGRGVPGRGGRRRLLQRVSRLRRRRRRRGVGHRHGGAELPQHGAHAGRPRSGAAGGGGRHRPLAGSARRDRGSALAADGRGGPLRRAADDGGPRDRGGVV</sequence>
<gene>
    <name evidence="2" type="ORF">AVDCRST_MAG59-3178</name>
</gene>
<feature type="compositionally biased region" description="Basic residues" evidence="1">
    <location>
        <begin position="292"/>
        <end position="336"/>
    </location>
</feature>
<dbReference type="EMBL" id="CADCWF010000218">
    <property type="protein sequence ID" value="CAA9567542.1"/>
    <property type="molecule type" value="Genomic_DNA"/>
</dbReference>
<feature type="compositionally biased region" description="Basic and acidic residues" evidence="1">
    <location>
        <begin position="13"/>
        <end position="32"/>
    </location>
</feature>
<feature type="compositionally biased region" description="Low complexity" evidence="1">
    <location>
        <begin position="345"/>
        <end position="354"/>
    </location>
</feature>
<evidence type="ECO:0000256" key="1">
    <source>
        <dbReference type="SAM" id="MobiDB-lite"/>
    </source>
</evidence>
<feature type="compositionally biased region" description="Basic and acidic residues" evidence="1">
    <location>
        <begin position="280"/>
        <end position="291"/>
    </location>
</feature>
<feature type="non-terminal residue" evidence="2">
    <location>
        <position position="402"/>
    </location>
</feature>
<feature type="non-terminal residue" evidence="2">
    <location>
        <position position="1"/>
    </location>
</feature>
<evidence type="ECO:0000313" key="2">
    <source>
        <dbReference type="EMBL" id="CAA9567542.1"/>
    </source>
</evidence>
<feature type="compositionally biased region" description="Basic residues" evidence="1">
    <location>
        <begin position="254"/>
        <end position="264"/>
    </location>
</feature>
<feature type="region of interest" description="Disordered" evidence="1">
    <location>
        <begin position="1"/>
        <end position="402"/>
    </location>
</feature>
<feature type="compositionally biased region" description="Low complexity" evidence="1">
    <location>
        <begin position="193"/>
        <end position="214"/>
    </location>
</feature>
<dbReference type="AlphaFoldDB" id="A0A6J4V676"/>
<name>A0A6J4V676_9BACT</name>
<proteinExistence type="predicted"/>
<accession>A0A6J4V676</accession>